<dbReference type="InterPro" id="IPR050832">
    <property type="entry name" value="Bact_Acetyltransf"/>
</dbReference>
<keyword evidence="5" id="KW-1185">Reference proteome</keyword>
<gene>
    <name evidence="4" type="ORF">JIP62_05100</name>
</gene>
<evidence type="ECO:0000256" key="2">
    <source>
        <dbReference type="ARBA" id="ARBA00023315"/>
    </source>
</evidence>
<evidence type="ECO:0000259" key="3">
    <source>
        <dbReference type="PROSITE" id="PS51186"/>
    </source>
</evidence>
<dbReference type="RefSeq" id="WP_201103826.1">
    <property type="nucleotide sequence ID" value="NZ_CP067977.1"/>
</dbReference>
<dbReference type="CDD" id="cd04301">
    <property type="entry name" value="NAT_SF"/>
    <property type="match status" value="1"/>
</dbReference>
<dbReference type="InterPro" id="IPR000182">
    <property type="entry name" value="GNAT_dom"/>
</dbReference>
<keyword evidence="1" id="KW-0808">Transferase</keyword>
<evidence type="ECO:0000313" key="5">
    <source>
        <dbReference type="Proteomes" id="UP000595448"/>
    </source>
</evidence>
<name>A0ABX7BPH2_9CAUL</name>
<dbReference type="EMBL" id="CP067977">
    <property type="protein sequence ID" value="QQQ19475.1"/>
    <property type="molecule type" value="Genomic_DNA"/>
</dbReference>
<organism evidence="4 5">
    <name type="scientific">Brevundimonas vitisensis</name>
    <dbReference type="NCBI Taxonomy" id="2800818"/>
    <lineage>
        <taxon>Bacteria</taxon>
        <taxon>Pseudomonadati</taxon>
        <taxon>Pseudomonadota</taxon>
        <taxon>Alphaproteobacteria</taxon>
        <taxon>Caulobacterales</taxon>
        <taxon>Caulobacteraceae</taxon>
        <taxon>Brevundimonas</taxon>
    </lineage>
</organism>
<dbReference type="SUPFAM" id="SSF55729">
    <property type="entry name" value="Acyl-CoA N-acyltransferases (Nat)"/>
    <property type="match status" value="1"/>
</dbReference>
<dbReference type="PANTHER" id="PTHR43877">
    <property type="entry name" value="AMINOALKYLPHOSPHONATE N-ACETYLTRANSFERASE-RELATED-RELATED"/>
    <property type="match status" value="1"/>
</dbReference>
<keyword evidence="2" id="KW-0012">Acyltransferase</keyword>
<evidence type="ECO:0000313" key="4">
    <source>
        <dbReference type="EMBL" id="QQQ19475.1"/>
    </source>
</evidence>
<sequence length="162" mass="17678">MTMDAGSWTLRPAGPGDEPFLQALYCDVRAAEFAQMGWPPEILAAFLADQWRIQARAHALSHPNAEHSIVEQDGLAVGYLLVSRTSSDHRIVDISLMSQARGRGLGSKVLAGICEQADAQACTVSLSVLTTNRAQALYRRLGFVPVDDGEPYRQMVRPRPAC</sequence>
<accession>A0ABX7BPH2</accession>
<proteinExistence type="predicted"/>
<dbReference type="Proteomes" id="UP000595448">
    <property type="component" value="Chromosome"/>
</dbReference>
<reference evidence="4 5" key="1">
    <citation type="submission" date="2021-01" db="EMBL/GenBank/DDBJ databases">
        <title>Brevundimonas vitis sp. nov., an bacterium isolated from grape (Vitis vinifera).</title>
        <authorList>
            <person name="Jiang L."/>
            <person name="Lee J."/>
        </authorList>
    </citation>
    <scope>NUCLEOTIDE SEQUENCE [LARGE SCALE GENOMIC DNA]</scope>
    <source>
        <strain evidence="4 5">GRTSA-9</strain>
    </source>
</reference>
<dbReference type="InterPro" id="IPR016181">
    <property type="entry name" value="Acyl_CoA_acyltransferase"/>
</dbReference>
<feature type="domain" description="N-acetyltransferase" evidence="3">
    <location>
        <begin position="8"/>
        <end position="160"/>
    </location>
</feature>
<protein>
    <submittedName>
        <fullName evidence="4">GNAT family N-acetyltransferase</fullName>
    </submittedName>
</protein>
<dbReference type="Gene3D" id="3.40.630.30">
    <property type="match status" value="1"/>
</dbReference>
<evidence type="ECO:0000256" key="1">
    <source>
        <dbReference type="ARBA" id="ARBA00022679"/>
    </source>
</evidence>
<dbReference type="Pfam" id="PF00583">
    <property type="entry name" value="Acetyltransf_1"/>
    <property type="match status" value="1"/>
</dbReference>
<dbReference type="PROSITE" id="PS51186">
    <property type="entry name" value="GNAT"/>
    <property type="match status" value="1"/>
</dbReference>